<feature type="region of interest" description="Disordered" evidence="4">
    <location>
        <begin position="666"/>
        <end position="715"/>
    </location>
</feature>
<keyword evidence="1" id="KW-0677">Repeat</keyword>
<feature type="repeat" description="ANK" evidence="3">
    <location>
        <begin position="287"/>
        <end position="322"/>
    </location>
</feature>
<dbReference type="PROSITE" id="PS50888">
    <property type="entry name" value="BHLH"/>
    <property type="match status" value="1"/>
</dbReference>
<dbReference type="InterPro" id="IPR038765">
    <property type="entry name" value="Papain-like_cys_pep_sf"/>
</dbReference>
<dbReference type="EMBL" id="CADCXV010001210">
    <property type="protein sequence ID" value="CAB0042599.1"/>
    <property type="molecule type" value="Genomic_DNA"/>
</dbReference>
<feature type="region of interest" description="Disordered" evidence="4">
    <location>
        <begin position="850"/>
        <end position="870"/>
    </location>
</feature>
<dbReference type="GO" id="GO:0004843">
    <property type="term" value="F:cysteine-type deubiquitinase activity"/>
    <property type="evidence" value="ECO:0007669"/>
    <property type="project" value="InterPro"/>
</dbReference>
<feature type="region of interest" description="Disordered" evidence="4">
    <location>
        <begin position="1084"/>
        <end position="1121"/>
    </location>
</feature>
<dbReference type="PANTHER" id="PTHR24198">
    <property type="entry name" value="ANKYRIN REPEAT AND PROTEIN KINASE DOMAIN-CONTAINING PROTEIN"/>
    <property type="match status" value="1"/>
</dbReference>
<dbReference type="InterPro" id="IPR028889">
    <property type="entry name" value="USP"/>
</dbReference>
<dbReference type="SUPFAM" id="SSF48403">
    <property type="entry name" value="Ankyrin repeat"/>
    <property type="match status" value="1"/>
</dbReference>
<feature type="compositionally biased region" description="Basic and acidic residues" evidence="4">
    <location>
        <begin position="1106"/>
        <end position="1115"/>
    </location>
</feature>
<dbReference type="OrthoDB" id="6362414at2759"/>
<evidence type="ECO:0000259" key="6">
    <source>
        <dbReference type="PROSITE" id="PS50888"/>
    </source>
</evidence>
<dbReference type="Gene3D" id="3.90.70.10">
    <property type="entry name" value="Cysteine proteinases"/>
    <property type="match status" value="1"/>
</dbReference>
<feature type="compositionally biased region" description="Acidic residues" evidence="4">
    <location>
        <begin position="785"/>
        <end position="794"/>
    </location>
</feature>
<keyword evidence="2 3" id="KW-0040">ANK repeat</keyword>
<dbReference type="Gene3D" id="4.10.280.10">
    <property type="entry name" value="Helix-loop-helix DNA-binding domain"/>
    <property type="match status" value="1"/>
</dbReference>
<proteinExistence type="predicted"/>
<evidence type="ECO:0000256" key="3">
    <source>
        <dbReference type="PROSITE-ProRule" id="PRU00023"/>
    </source>
</evidence>
<feature type="domain" description="BHLH" evidence="6">
    <location>
        <begin position="704"/>
        <end position="756"/>
    </location>
</feature>
<organism evidence="7 8">
    <name type="scientific">Trichogramma brassicae</name>
    <dbReference type="NCBI Taxonomy" id="86971"/>
    <lineage>
        <taxon>Eukaryota</taxon>
        <taxon>Metazoa</taxon>
        <taxon>Ecdysozoa</taxon>
        <taxon>Arthropoda</taxon>
        <taxon>Hexapoda</taxon>
        <taxon>Insecta</taxon>
        <taxon>Pterygota</taxon>
        <taxon>Neoptera</taxon>
        <taxon>Endopterygota</taxon>
        <taxon>Hymenoptera</taxon>
        <taxon>Apocrita</taxon>
        <taxon>Proctotrupomorpha</taxon>
        <taxon>Chalcidoidea</taxon>
        <taxon>Trichogrammatidae</taxon>
        <taxon>Trichogramma</taxon>
    </lineage>
</organism>
<feature type="repeat" description="ANK" evidence="3">
    <location>
        <begin position="363"/>
        <end position="395"/>
    </location>
</feature>
<dbReference type="PROSITE" id="PS50088">
    <property type="entry name" value="ANK_REPEAT"/>
    <property type="match status" value="4"/>
</dbReference>
<evidence type="ECO:0008006" key="9">
    <source>
        <dbReference type="Google" id="ProtNLM"/>
    </source>
</evidence>
<dbReference type="PANTHER" id="PTHR24198:SF165">
    <property type="entry name" value="ANKYRIN REPEAT-CONTAINING PROTEIN-RELATED"/>
    <property type="match status" value="1"/>
</dbReference>
<reference evidence="7 8" key="1">
    <citation type="submission" date="2020-02" db="EMBL/GenBank/DDBJ databases">
        <authorList>
            <person name="Ferguson B K."/>
        </authorList>
    </citation>
    <scope>NUCLEOTIDE SEQUENCE [LARGE SCALE GENOMIC DNA]</scope>
</reference>
<dbReference type="Pfam" id="PF00443">
    <property type="entry name" value="UCH"/>
    <property type="match status" value="1"/>
</dbReference>
<feature type="region of interest" description="Disordered" evidence="4">
    <location>
        <begin position="780"/>
        <end position="829"/>
    </location>
</feature>
<evidence type="ECO:0000256" key="2">
    <source>
        <dbReference type="ARBA" id="ARBA00023043"/>
    </source>
</evidence>
<dbReference type="GO" id="GO:0016579">
    <property type="term" value="P:protein deubiquitination"/>
    <property type="evidence" value="ECO:0007669"/>
    <property type="project" value="InterPro"/>
</dbReference>
<evidence type="ECO:0000313" key="7">
    <source>
        <dbReference type="EMBL" id="CAB0042599.1"/>
    </source>
</evidence>
<sequence length="1377" mass="159558">MSFVDNSAESFHGEDGGDFNNKKLESLKKLRENINWKVKRERRKLLHQLHLLISDWTIGLLDLRSIFRSKEINWLLIEEVKNVNEFFEYRNELEYLFRHEDETIYEGKFLQFLNKIGYKDEPEVDRDGKPILRRTTPLHHASRFKNWTKRRPTFRELWFIPITRKLFNIYNRFDLNYADTLECTHFHVACQYGLEDVVQKFLELGQDPNLLVQKTGNSPLYLALSHGEEGVSRLLLKHGADPSLANRDGWTPLHVVGENYWNSTDMEIVFELYEKCKPGQVDARDKFGNTPLHLAVRSISSNVKHVVRALLEIGANPNLANEEGLTPMHIISKRCKLDRLGESFLKFNDDMNQPVQLDARDKLGNTPLHLAALWYDYKNLALLLKNGANPNLTNENGDTPLHFISKTDRYYVLALKFFNINKQHNQLVQVDVRNKLGRTPLQLAVANLLPDLIALFMDNGADLSRFVFPAESYFAEKLVPWKNERWLNYKLRIASCLMSVVESLENEGYELNRSNALMVMKVFADYELFEKTADFEKYRYARGRLAKKVKKAKNIKLKTKNVSLYDLIQLPLAEAVKLLTSWDFHELAYWSKFHKLPKKLGEACVLHLCEIMSRGFFRAWATISFLDLTRCELPVLCCENIIKNLNNEDLYRICLADALQSSEAMGSATTRSRSTRSGSGRNRQQSSKTSGRSGSGSNAKERTQRRLESNERERMRMHDLNDAFQSLREVIPHVACERRLSKIETLTLAKNYIVALVERITTTSVDSVNQEMASQDQTQLLGHDNDDDDDDDDERAPQHEYNLDASPRANAAAPQPTQPRRGLGHVERQRLSIELRHRTLRHRPRDAILCEAPEPPDQRPSSSTDGASTTRDVLSTVIIKNDRRSRNEKWLFEVIELSDDEVEEIPRPLTREEILATLPNLAGPRTEPLIARLPRAYLPSSIKPIKDTYRYDRYPLLHFSQTDEPRTDELANSVQVINGNSSHFYSNPAVESHNNGYAGSSHNHRFQERRYIHQNISHNAIQHSPYPGTVFHSNYVTNFVMEVMGSMVRSFRQQHVQQTATFCPNMPLFPSHAYNPLSVYYPPQQHHQQQRDHYGSSTYRKSRARGRYESNRYEEPNVPSFTKRSGCNSWPELKSRWQEESTITIEDEEPVTKMTGASSPGANDIQVIEEAVKPLVPPTGIYSLSEAYERLRIIKSTGDRTVRSRKIDYSLSYEIYPISGTYRKSAPGAPLFRLLIIKPFREKVLEYKARNKRTKETLLTCLADLFHSIATQKKKVGSIAPKKFIARLRKEKEEFDNYMQQDAHEFLNFLINHINEIILEKLFQFSIHFRYEWKNEINEDNELLLIQNGNDQYLSWISDVVPPIDKREAVKKKIRKL</sequence>
<feature type="repeat" description="ANK" evidence="3">
    <location>
        <begin position="436"/>
        <end position="464"/>
    </location>
</feature>
<dbReference type="Gene3D" id="1.25.40.20">
    <property type="entry name" value="Ankyrin repeat-containing domain"/>
    <property type="match status" value="3"/>
</dbReference>
<dbReference type="SMART" id="SM00353">
    <property type="entry name" value="HLH"/>
    <property type="match status" value="1"/>
</dbReference>
<dbReference type="Proteomes" id="UP000479190">
    <property type="component" value="Unassembled WGS sequence"/>
</dbReference>
<dbReference type="SUPFAM" id="SSF54001">
    <property type="entry name" value="Cysteine proteinases"/>
    <property type="match status" value="1"/>
</dbReference>
<keyword evidence="8" id="KW-1185">Reference proteome</keyword>
<dbReference type="InterPro" id="IPR001394">
    <property type="entry name" value="Peptidase_C19_UCH"/>
</dbReference>
<dbReference type="InterPro" id="IPR036770">
    <property type="entry name" value="Ankyrin_rpt-contain_sf"/>
</dbReference>
<name>A0A6H5IYF0_9HYME</name>
<dbReference type="InterPro" id="IPR011598">
    <property type="entry name" value="bHLH_dom"/>
</dbReference>
<evidence type="ECO:0000256" key="4">
    <source>
        <dbReference type="SAM" id="MobiDB-lite"/>
    </source>
</evidence>
<evidence type="ECO:0000259" key="5">
    <source>
        <dbReference type="PROSITE" id="PS50235"/>
    </source>
</evidence>
<dbReference type="SMART" id="SM00248">
    <property type="entry name" value="ANK"/>
    <property type="match status" value="7"/>
</dbReference>
<feature type="compositionally biased region" description="Low complexity" evidence="4">
    <location>
        <begin position="666"/>
        <end position="697"/>
    </location>
</feature>
<dbReference type="Pfam" id="PF00010">
    <property type="entry name" value="HLH"/>
    <property type="match status" value="1"/>
</dbReference>
<protein>
    <recommendedName>
        <fullName evidence="9">BHLH domain-containing protein</fullName>
    </recommendedName>
</protein>
<accession>A0A6H5IYF0</accession>
<dbReference type="InterPro" id="IPR036638">
    <property type="entry name" value="HLH_DNA-bd_sf"/>
</dbReference>
<evidence type="ECO:0000256" key="1">
    <source>
        <dbReference type="ARBA" id="ARBA00022737"/>
    </source>
</evidence>
<feature type="compositionally biased region" description="Polar residues" evidence="4">
    <location>
        <begin position="859"/>
        <end position="870"/>
    </location>
</feature>
<feature type="repeat" description="ANK" evidence="3">
    <location>
        <begin position="215"/>
        <end position="247"/>
    </location>
</feature>
<gene>
    <name evidence="7" type="ORF">TBRA_LOCUS14212</name>
</gene>
<dbReference type="Pfam" id="PF12796">
    <property type="entry name" value="Ank_2"/>
    <property type="match status" value="2"/>
</dbReference>
<dbReference type="InterPro" id="IPR002110">
    <property type="entry name" value="Ankyrin_rpt"/>
</dbReference>
<dbReference type="PROSITE" id="PS50297">
    <property type="entry name" value="ANK_REP_REGION"/>
    <property type="match status" value="4"/>
</dbReference>
<feature type="compositionally biased region" description="Basic and acidic residues" evidence="4">
    <location>
        <begin position="699"/>
        <end position="715"/>
    </location>
</feature>
<evidence type="ECO:0000313" key="8">
    <source>
        <dbReference type="Proteomes" id="UP000479190"/>
    </source>
</evidence>
<feature type="domain" description="USP" evidence="5">
    <location>
        <begin position="1216"/>
        <end position="1377"/>
    </location>
</feature>
<dbReference type="PROSITE" id="PS50235">
    <property type="entry name" value="USP_3"/>
    <property type="match status" value="1"/>
</dbReference>
<dbReference type="SUPFAM" id="SSF47459">
    <property type="entry name" value="HLH, helix-loop-helix DNA-binding domain"/>
    <property type="match status" value="1"/>
</dbReference>
<dbReference type="GO" id="GO:0046983">
    <property type="term" value="F:protein dimerization activity"/>
    <property type="evidence" value="ECO:0007669"/>
    <property type="project" value="InterPro"/>
</dbReference>